<keyword evidence="2" id="KW-1185">Reference proteome</keyword>
<evidence type="ECO:0000313" key="2">
    <source>
        <dbReference type="Proteomes" id="UP000694930"/>
    </source>
</evidence>
<sequence length="146" mass="16866">MVIFFICRGKLSINLNNNKLIYASSICNYLDIWDLSLERDEEEEAEFKAQMKEQVNAPTDLPPTTSLRPSDSYLTAQKKKKNRNPPSCIDLLVQDYKLVLMNLRRSQVELRDQVVDLTLPSIDKDLRLESETDHLPLQANSKKRGE</sequence>
<protein>
    <submittedName>
        <fullName evidence="3">Uncharacterized protein LOC107004918</fullName>
    </submittedName>
</protein>
<accession>A0ABM1FM04</accession>
<evidence type="ECO:0000313" key="3">
    <source>
        <dbReference type="RefSeq" id="XP_015058824.1"/>
    </source>
</evidence>
<name>A0ABM1FM04_SOLPN</name>
<proteinExistence type="predicted"/>
<dbReference type="RefSeq" id="XP_015058824.1">
    <property type="nucleotide sequence ID" value="XM_015203338.1"/>
</dbReference>
<dbReference type="GeneID" id="107004918"/>
<feature type="region of interest" description="Disordered" evidence="1">
    <location>
        <begin position="44"/>
        <end position="87"/>
    </location>
</feature>
<feature type="compositionally biased region" description="Polar residues" evidence="1">
    <location>
        <begin position="62"/>
        <end position="75"/>
    </location>
</feature>
<dbReference type="Proteomes" id="UP000694930">
    <property type="component" value="Chromosome 11"/>
</dbReference>
<reference evidence="2" key="1">
    <citation type="journal article" date="2014" name="Nat. Genet.">
        <title>The genome of the stress-tolerant wild tomato species Solanum pennellii.</title>
        <authorList>
            <person name="Bolger A."/>
            <person name="Scossa F."/>
            <person name="Bolger M.E."/>
            <person name="Lanz C."/>
            <person name="Maumus F."/>
            <person name="Tohge T."/>
            <person name="Quesneville H."/>
            <person name="Alseekh S."/>
            <person name="Sorensen I."/>
            <person name="Lichtenstein G."/>
            <person name="Fich E.A."/>
            <person name="Conte M."/>
            <person name="Keller H."/>
            <person name="Schneeberger K."/>
            <person name="Schwacke R."/>
            <person name="Ofner I."/>
            <person name="Vrebalov J."/>
            <person name="Xu Y."/>
            <person name="Osorio S."/>
            <person name="Aflitos S.A."/>
            <person name="Schijlen E."/>
            <person name="Jimenez-Gomez J.M."/>
            <person name="Ryngajllo M."/>
            <person name="Kimura S."/>
            <person name="Kumar R."/>
            <person name="Koenig D."/>
            <person name="Headland L.R."/>
            <person name="Maloof J.N."/>
            <person name="Sinha N."/>
            <person name="van Ham R.C."/>
            <person name="Lankhorst R.K."/>
            <person name="Mao L."/>
            <person name="Vogel A."/>
            <person name="Arsova B."/>
            <person name="Panstruga R."/>
            <person name="Fei Z."/>
            <person name="Rose J.K."/>
            <person name="Zamir D."/>
            <person name="Carrari F."/>
            <person name="Giovannoni J.J."/>
            <person name="Weigel D."/>
            <person name="Usadel B."/>
            <person name="Fernie A.R."/>
        </authorList>
    </citation>
    <scope>NUCLEOTIDE SEQUENCE [LARGE SCALE GENOMIC DNA]</scope>
    <source>
        <strain evidence="2">cv. LA0716</strain>
    </source>
</reference>
<gene>
    <name evidence="3" type="primary">LOC107004918</name>
</gene>
<evidence type="ECO:0000256" key="1">
    <source>
        <dbReference type="SAM" id="MobiDB-lite"/>
    </source>
</evidence>
<reference evidence="3" key="2">
    <citation type="submission" date="2025-08" db="UniProtKB">
        <authorList>
            <consortium name="RefSeq"/>
        </authorList>
    </citation>
    <scope>IDENTIFICATION</scope>
</reference>
<organism evidence="2 3">
    <name type="scientific">Solanum pennellii</name>
    <name type="common">Tomato</name>
    <name type="synonym">Lycopersicon pennellii</name>
    <dbReference type="NCBI Taxonomy" id="28526"/>
    <lineage>
        <taxon>Eukaryota</taxon>
        <taxon>Viridiplantae</taxon>
        <taxon>Streptophyta</taxon>
        <taxon>Embryophyta</taxon>
        <taxon>Tracheophyta</taxon>
        <taxon>Spermatophyta</taxon>
        <taxon>Magnoliopsida</taxon>
        <taxon>eudicotyledons</taxon>
        <taxon>Gunneridae</taxon>
        <taxon>Pentapetalae</taxon>
        <taxon>asterids</taxon>
        <taxon>lamiids</taxon>
        <taxon>Solanales</taxon>
        <taxon>Solanaceae</taxon>
        <taxon>Solanoideae</taxon>
        <taxon>Solaneae</taxon>
        <taxon>Solanum</taxon>
        <taxon>Solanum subgen. Lycopersicon</taxon>
    </lineage>
</organism>